<dbReference type="PANTHER" id="PTHR31672">
    <property type="entry name" value="BNACNNG10540D PROTEIN"/>
    <property type="match status" value="1"/>
</dbReference>
<proteinExistence type="predicted"/>
<dbReference type="Proteomes" id="UP001165190">
    <property type="component" value="Unassembled WGS sequence"/>
</dbReference>
<sequence>MARGLKMQGLSKTMTELPEVLVFDILAKLPVKSLIRFKCVCKHWSSSFQTPLFITQHHRNHLRNNDLNFIFKRSIGNSSPDYRYYSLFQLSTEDGQSFSLKQNIRLPFFDDRWRSPQVYGPCNGILCVESEGNLALWNPSTRQFKILPQSSVQRPPSADRTRFQCIGFGYDSQTYDYKVLRFVSHMYKNDHGAYSRETKQVDLYSLKGNSWKEISVPGVSALGSSWHDNHVNGTYYWPANGADDGGYSCILSFDMVNERFSTLSLPGFNGGGFLEYELLLLNFNGLLGAITFPWTGTLKSLEIWVMSGSWTKLSVIESVPVVDMPLGFWKNGELFLENSDGELVLFDPSTREFRNLGIHTCYKGSMNIIAYAESLVTFN</sequence>
<dbReference type="InterPro" id="IPR006527">
    <property type="entry name" value="F-box-assoc_dom_typ1"/>
</dbReference>
<dbReference type="NCBIfam" id="TIGR01640">
    <property type="entry name" value="F_box_assoc_1"/>
    <property type="match status" value="1"/>
</dbReference>
<dbReference type="SUPFAM" id="SSF81383">
    <property type="entry name" value="F-box domain"/>
    <property type="match status" value="1"/>
</dbReference>
<evidence type="ECO:0000259" key="1">
    <source>
        <dbReference type="PROSITE" id="PS50181"/>
    </source>
</evidence>
<dbReference type="InterPro" id="IPR017451">
    <property type="entry name" value="F-box-assoc_interact_dom"/>
</dbReference>
<name>A0A9W7HI60_HIBTR</name>
<reference evidence="2" key="1">
    <citation type="submission" date="2023-05" db="EMBL/GenBank/DDBJ databases">
        <title>Genome and transcriptome analyses reveal genes involved in the formation of fine ridges on petal epidermal cells in Hibiscus trionum.</title>
        <authorList>
            <person name="Koshimizu S."/>
            <person name="Masuda S."/>
            <person name="Ishii T."/>
            <person name="Shirasu K."/>
            <person name="Hoshino A."/>
            <person name="Arita M."/>
        </authorList>
    </citation>
    <scope>NUCLEOTIDE SEQUENCE</scope>
    <source>
        <strain evidence="2">Hamamatsu line</strain>
    </source>
</reference>
<protein>
    <recommendedName>
        <fullName evidence="1">F-box domain-containing protein</fullName>
    </recommendedName>
</protein>
<dbReference type="Pfam" id="PF07734">
    <property type="entry name" value="FBA_1"/>
    <property type="match status" value="1"/>
</dbReference>
<dbReference type="InterPro" id="IPR050796">
    <property type="entry name" value="SCF_F-box_component"/>
</dbReference>
<dbReference type="CDD" id="cd22157">
    <property type="entry name" value="F-box_AtFBW1-like"/>
    <property type="match status" value="1"/>
</dbReference>
<organism evidence="2 3">
    <name type="scientific">Hibiscus trionum</name>
    <name type="common">Flower of an hour</name>
    <dbReference type="NCBI Taxonomy" id="183268"/>
    <lineage>
        <taxon>Eukaryota</taxon>
        <taxon>Viridiplantae</taxon>
        <taxon>Streptophyta</taxon>
        <taxon>Embryophyta</taxon>
        <taxon>Tracheophyta</taxon>
        <taxon>Spermatophyta</taxon>
        <taxon>Magnoliopsida</taxon>
        <taxon>eudicotyledons</taxon>
        <taxon>Gunneridae</taxon>
        <taxon>Pentapetalae</taxon>
        <taxon>rosids</taxon>
        <taxon>malvids</taxon>
        <taxon>Malvales</taxon>
        <taxon>Malvaceae</taxon>
        <taxon>Malvoideae</taxon>
        <taxon>Hibiscus</taxon>
    </lineage>
</organism>
<accession>A0A9W7HI60</accession>
<dbReference type="InterPro" id="IPR001810">
    <property type="entry name" value="F-box_dom"/>
</dbReference>
<dbReference type="SMART" id="SM00256">
    <property type="entry name" value="FBOX"/>
    <property type="match status" value="1"/>
</dbReference>
<dbReference type="AlphaFoldDB" id="A0A9W7HI60"/>
<feature type="domain" description="F-box" evidence="1">
    <location>
        <begin position="11"/>
        <end position="57"/>
    </location>
</feature>
<evidence type="ECO:0000313" key="2">
    <source>
        <dbReference type="EMBL" id="GMI77857.1"/>
    </source>
</evidence>
<dbReference type="InterPro" id="IPR036047">
    <property type="entry name" value="F-box-like_dom_sf"/>
</dbReference>
<dbReference type="PROSITE" id="PS50181">
    <property type="entry name" value="FBOX"/>
    <property type="match status" value="1"/>
</dbReference>
<dbReference type="Pfam" id="PF00646">
    <property type="entry name" value="F-box"/>
    <property type="match status" value="1"/>
</dbReference>
<dbReference type="OrthoDB" id="938224at2759"/>
<dbReference type="Gene3D" id="1.20.1280.50">
    <property type="match status" value="1"/>
</dbReference>
<keyword evidence="3" id="KW-1185">Reference proteome</keyword>
<evidence type="ECO:0000313" key="3">
    <source>
        <dbReference type="Proteomes" id="UP001165190"/>
    </source>
</evidence>
<comment type="caution">
    <text evidence="2">The sequence shown here is derived from an EMBL/GenBank/DDBJ whole genome shotgun (WGS) entry which is preliminary data.</text>
</comment>
<dbReference type="PANTHER" id="PTHR31672:SF13">
    <property type="entry name" value="F-BOX PROTEIN CPR30-LIKE"/>
    <property type="match status" value="1"/>
</dbReference>
<gene>
    <name evidence="2" type="ORF">HRI_001455000</name>
</gene>
<dbReference type="EMBL" id="BSYR01000014">
    <property type="protein sequence ID" value="GMI77857.1"/>
    <property type="molecule type" value="Genomic_DNA"/>
</dbReference>